<dbReference type="AlphaFoldDB" id="A0A7G5MWV2"/>
<dbReference type="GeneID" id="75051673"/>
<dbReference type="Gene3D" id="3.40.50.300">
    <property type="entry name" value="P-loop containing nucleotide triphosphate hydrolases"/>
    <property type="match status" value="1"/>
</dbReference>
<evidence type="ECO:0000313" key="2">
    <source>
        <dbReference type="Proteomes" id="UP000515789"/>
    </source>
</evidence>
<proteinExistence type="predicted"/>
<dbReference type="SUPFAM" id="SSF52540">
    <property type="entry name" value="P-loop containing nucleoside triphosphate hydrolases"/>
    <property type="match status" value="1"/>
</dbReference>
<accession>A0A7G5MWV2</accession>
<gene>
    <name evidence="1" type="ORF">E5259_16655</name>
</gene>
<name>A0A7G5MWV2_9FIRM</name>
<reference evidence="1 2" key="1">
    <citation type="submission" date="2019-04" db="EMBL/GenBank/DDBJ databases">
        <authorList>
            <person name="Schori C."/>
            <person name="Ahrens C."/>
        </authorList>
    </citation>
    <scope>NUCLEOTIDE SEQUENCE [LARGE SCALE GENOMIC DNA]</scope>
    <source>
        <strain evidence="1 2">DSM 2950</strain>
    </source>
</reference>
<dbReference type="Proteomes" id="UP000515789">
    <property type="component" value="Chromosome"/>
</dbReference>
<evidence type="ECO:0000313" key="1">
    <source>
        <dbReference type="EMBL" id="QMW79095.1"/>
    </source>
</evidence>
<dbReference type="RefSeq" id="WP_018594879.1">
    <property type="nucleotide sequence ID" value="NZ_CABLBP010000017.1"/>
</dbReference>
<protein>
    <submittedName>
        <fullName evidence="1">Uncharacterized protein</fullName>
    </submittedName>
</protein>
<sequence length="525" mass="60334">MASGKVFNITGPCIPAIHYMADTSAKVDAIIRDYIEKNEYFTINRARQYGKTTTLELLYQRLKGRYVVMDMSFEGLGSAVFADENEFIAAFLQKGARSLEENGVAQAIIDEWIQTDTILRFPVLDEKIACLTERMGRELILIIDEIDKSSNNQLFMDFLGMLREKYIRRVTRGVSTFKSVILVSVFDVKNLKMKLRPEEQKNFNSPWNIAARFDVDLGLSVPEIQSMLEEYENDFKTGMDTLVVAGRLHYYTNGYPYLVSSLCKIMHEEKLSWTVEGVDEAEKYILKDDNTLFDDVIKNLVNHPSLSTLVESFLLHGEAVTFEISNPDIGLGVMLGILDEKKEKVSVSNIIFETKILNYYISVSEQRGLISKYVEDSRQKYVSNGLLDMDVMLHKFADFMKSEYRDEDGIFIERHGRLLFLSFLKPVINGSGHYAVEPETRGSRRMNVVVFYGTREYIVELKIWHGEQAAEEAYEQLAGYLDSRGQKDGYLLSFCSNRKSPRKGRIFQFRGHVIHEVIVAYRDKI</sequence>
<organism evidence="1 2">
    <name type="scientific">Blautia producta</name>
    <dbReference type="NCBI Taxonomy" id="33035"/>
    <lineage>
        <taxon>Bacteria</taxon>
        <taxon>Bacillati</taxon>
        <taxon>Bacillota</taxon>
        <taxon>Clostridia</taxon>
        <taxon>Lachnospirales</taxon>
        <taxon>Lachnospiraceae</taxon>
        <taxon>Blautia</taxon>
    </lineage>
</organism>
<dbReference type="EMBL" id="CP039126">
    <property type="protein sequence ID" value="QMW79095.1"/>
    <property type="molecule type" value="Genomic_DNA"/>
</dbReference>
<dbReference type="InterPro" id="IPR027417">
    <property type="entry name" value="P-loop_NTPase"/>
</dbReference>